<feature type="region of interest" description="Disordered" evidence="12">
    <location>
        <begin position="419"/>
        <end position="440"/>
    </location>
</feature>
<dbReference type="InterPro" id="IPR003135">
    <property type="entry name" value="ATP-grasp_carboxylate-amine"/>
</dbReference>
<organism evidence="14 15">
    <name type="scientific">Clonostachys solani</name>
    <dbReference type="NCBI Taxonomy" id="160281"/>
    <lineage>
        <taxon>Eukaryota</taxon>
        <taxon>Fungi</taxon>
        <taxon>Dikarya</taxon>
        <taxon>Ascomycota</taxon>
        <taxon>Pezizomycotina</taxon>
        <taxon>Sordariomycetes</taxon>
        <taxon>Hypocreomycetidae</taxon>
        <taxon>Hypocreales</taxon>
        <taxon>Bionectriaceae</taxon>
        <taxon>Clonostachys</taxon>
    </lineage>
</organism>
<evidence type="ECO:0000259" key="13">
    <source>
        <dbReference type="PROSITE" id="PS50975"/>
    </source>
</evidence>
<dbReference type="SUPFAM" id="SSF51246">
    <property type="entry name" value="Rudiment single hybrid motif"/>
    <property type="match status" value="1"/>
</dbReference>
<evidence type="ECO:0000256" key="4">
    <source>
        <dbReference type="ARBA" id="ARBA00012329"/>
    </source>
</evidence>
<evidence type="ECO:0000256" key="8">
    <source>
        <dbReference type="ARBA" id="ARBA00022793"/>
    </source>
</evidence>
<dbReference type="GO" id="GO:0046872">
    <property type="term" value="F:metal ion binding"/>
    <property type="evidence" value="ECO:0007669"/>
    <property type="project" value="InterPro"/>
</dbReference>
<keyword evidence="10" id="KW-0456">Lyase</keyword>
<reference evidence="14 15" key="2">
    <citation type="submission" date="2021-10" db="EMBL/GenBank/DDBJ databases">
        <authorList>
            <person name="Piombo E."/>
        </authorList>
    </citation>
    <scope>NUCLEOTIDE SEQUENCE [LARGE SCALE GENOMIC DNA]</scope>
</reference>
<dbReference type="Gene3D" id="3.40.50.1970">
    <property type="match status" value="1"/>
</dbReference>
<keyword evidence="6 11" id="KW-0547">Nucleotide-binding</keyword>
<dbReference type="Gene3D" id="3.40.50.20">
    <property type="match status" value="1"/>
</dbReference>
<comment type="catalytic activity">
    <reaction evidence="1">
        <text>5-amino-1-(5-phospho-D-ribosyl)imidazole-4-carboxylate + H(+) = 5-amino-1-(5-phospho-beta-D-ribosyl)imidazole + CO2</text>
        <dbReference type="Rhea" id="RHEA:10792"/>
        <dbReference type="ChEBI" id="CHEBI:15378"/>
        <dbReference type="ChEBI" id="CHEBI:16526"/>
        <dbReference type="ChEBI" id="CHEBI:77657"/>
        <dbReference type="ChEBI" id="CHEBI:137981"/>
        <dbReference type="EC" id="4.1.1.21"/>
    </reaction>
</comment>
<dbReference type="SMART" id="SM01001">
    <property type="entry name" value="AIRC"/>
    <property type="match status" value="1"/>
</dbReference>
<dbReference type="InterPro" id="IPR005875">
    <property type="entry name" value="PurK"/>
</dbReference>
<dbReference type="InterPro" id="IPR011054">
    <property type="entry name" value="Rudment_hybrid_motif"/>
</dbReference>
<evidence type="ECO:0000313" key="14">
    <source>
        <dbReference type="EMBL" id="CAH0037971.1"/>
    </source>
</evidence>
<dbReference type="EC" id="4.1.1.21" evidence="4"/>
<evidence type="ECO:0000256" key="6">
    <source>
        <dbReference type="ARBA" id="ARBA00022741"/>
    </source>
</evidence>
<comment type="caution">
    <text evidence="14">The sequence shown here is derived from an EMBL/GenBank/DDBJ whole genome shotgun (WGS) entry which is preliminary data.</text>
</comment>
<dbReference type="HAMAP" id="MF_01928">
    <property type="entry name" value="PurK"/>
    <property type="match status" value="1"/>
</dbReference>
<gene>
    <name evidence="14" type="ORF">CSOL1703_00003124</name>
</gene>
<dbReference type="InterPro" id="IPR016185">
    <property type="entry name" value="PreATP-grasp_dom_sf"/>
</dbReference>
<keyword evidence="8" id="KW-0210">Decarboxylase</keyword>
<dbReference type="SUPFAM" id="SSF56059">
    <property type="entry name" value="Glutathione synthetase ATP-binding domain-like"/>
    <property type="match status" value="1"/>
</dbReference>
<dbReference type="InterPro" id="IPR011761">
    <property type="entry name" value="ATP-grasp"/>
</dbReference>
<dbReference type="InterPro" id="IPR040686">
    <property type="entry name" value="PurK_C"/>
</dbReference>
<evidence type="ECO:0000256" key="2">
    <source>
        <dbReference type="ARBA" id="ARBA00004747"/>
    </source>
</evidence>
<dbReference type="NCBIfam" id="TIGR01162">
    <property type="entry name" value="purE"/>
    <property type="match status" value="1"/>
</dbReference>
<proteinExistence type="inferred from homology"/>
<dbReference type="InterPro" id="IPR033747">
    <property type="entry name" value="PurE_ClassI"/>
</dbReference>
<dbReference type="GO" id="GO:0006189">
    <property type="term" value="P:'de novo' IMP biosynthetic process"/>
    <property type="evidence" value="ECO:0007669"/>
    <property type="project" value="InterPro"/>
</dbReference>
<dbReference type="SUPFAM" id="SSF52255">
    <property type="entry name" value="N5-CAIR mutase (phosphoribosylaminoimidazole carboxylase, PurE)"/>
    <property type="match status" value="1"/>
</dbReference>
<keyword evidence="9 11" id="KW-0067">ATP-binding</keyword>
<dbReference type="InterPro" id="IPR054350">
    <property type="entry name" value="PurT/PurK_preATP-grasp"/>
</dbReference>
<dbReference type="SUPFAM" id="SSF52440">
    <property type="entry name" value="PreATP-grasp domain"/>
    <property type="match status" value="1"/>
</dbReference>
<dbReference type="InterPro" id="IPR013815">
    <property type="entry name" value="ATP_grasp_subdomain_1"/>
</dbReference>
<accession>A0A9N9YV63</accession>
<evidence type="ECO:0000256" key="9">
    <source>
        <dbReference type="ARBA" id="ARBA00022840"/>
    </source>
</evidence>
<dbReference type="InterPro" id="IPR000031">
    <property type="entry name" value="PurE_dom"/>
</dbReference>
<dbReference type="OrthoDB" id="15425at2759"/>
<keyword evidence="15" id="KW-1185">Reference proteome</keyword>
<evidence type="ECO:0000256" key="3">
    <source>
        <dbReference type="ARBA" id="ARBA00006114"/>
    </source>
</evidence>
<sequence length="614" mass="66395">MANPSTPPVIGLLGAGQLGRMLVEAASPLDVQIALLDAANAPAKQINSNPLNITGSFKDPAKIRELAASSSVLTVEIEHIDTKVLEEIDAEGVQITGPDGAATTKKVAIHPSWRTLRLVQDKFDQKEYLSSQGIPVADQISIKTDSAAIMESSLKEASDKFGFPWMLKSRKDSYDGRGNLKISGPADFEVAVKDFGSLSCYAERWVPFECELAVMVVRTEDAEGNTKRVIPFPVVETIHEDNVCSKVFYPPRNVAPEVAQRAREVGSSVVAKLWGRGVFAVEMFVSSKGDVLVNEIAPRPHNSGHLSIEAVPYMSQFKAQLTAILDEPFPEELEASVDSSIMINILGGLRPDSHLELVQKAKSMFSRKISVYPHLYGKESKPGRKIGHITLTGSCSIAELESYAQPLIAIADSMRKERNEASAEGLRPQQAQAAPQQVASRPKGKPLVLVTMGSDSDLKVLKAGIDILKKFDCPYELDITSAHRTPDKMSQVAKDAASRGIKVIITAAGGAAALPGMVSSHTSLPVIGVPVQATHMQGWDSLLSIVSMPRGIPTATVAINNSTNAALLAIRILGSFMPEYYDKMVEYQLGMEKEVLKKAEKLKELDADAYLAQM</sequence>
<evidence type="ECO:0000256" key="10">
    <source>
        <dbReference type="ARBA" id="ARBA00023239"/>
    </source>
</evidence>
<dbReference type="Gene3D" id="3.30.1490.20">
    <property type="entry name" value="ATP-grasp fold, A domain"/>
    <property type="match status" value="1"/>
</dbReference>
<dbReference type="NCBIfam" id="TIGR01161">
    <property type="entry name" value="purK"/>
    <property type="match status" value="1"/>
</dbReference>
<evidence type="ECO:0000256" key="5">
    <source>
        <dbReference type="ARBA" id="ARBA00021059"/>
    </source>
</evidence>
<dbReference type="Pfam" id="PF00731">
    <property type="entry name" value="AIRC"/>
    <property type="match status" value="1"/>
</dbReference>
<evidence type="ECO:0000256" key="7">
    <source>
        <dbReference type="ARBA" id="ARBA00022755"/>
    </source>
</evidence>
<evidence type="ECO:0000256" key="11">
    <source>
        <dbReference type="PROSITE-ProRule" id="PRU00409"/>
    </source>
</evidence>
<keyword evidence="7" id="KW-0658">Purine biosynthesis</keyword>
<protein>
    <recommendedName>
        <fullName evidence="5">Phosphoribosylaminoimidazole carboxylase</fullName>
        <ecNumber evidence="4">4.1.1.21</ecNumber>
    </recommendedName>
</protein>
<dbReference type="Gene3D" id="3.30.470.20">
    <property type="entry name" value="ATP-grasp fold, B domain"/>
    <property type="match status" value="1"/>
</dbReference>
<dbReference type="Pfam" id="PF17769">
    <property type="entry name" value="PurK_C"/>
    <property type="match status" value="1"/>
</dbReference>
<feature type="domain" description="ATP-grasp" evidence="13">
    <location>
        <begin position="126"/>
        <end position="325"/>
    </location>
</feature>
<evidence type="ECO:0000256" key="12">
    <source>
        <dbReference type="SAM" id="MobiDB-lite"/>
    </source>
</evidence>
<evidence type="ECO:0000256" key="1">
    <source>
        <dbReference type="ARBA" id="ARBA00001244"/>
    </source>
</evidence>
<dbReference type="HAMAP" id="MF_01929">
    <property type="entry name" value="PurE_classI"/>
    <property type="match status" value="1"/>
</dbReference>
<dbReference type="PANTHER" id="PTHR11609:SF5">
    <property type="entry name" value="PHOSPHORIBOSYLAMINOIMIDAZOLE CARBOXYLASE"/>
    <property type="match status" value="1"/>
</dbReference>
<dbReference type="Pfam" id="PF02222">
    <property type="entry name" value="ATP-grasp"/>
    <property type="match status" value="1"/>
</dbReference>
<dbReference type="PANTHER" id="PTHR11609">
    <property type="entry name" value="PURINE BIOSYNTHESIS PROTEIN 6/7, PUR6/7"/>
    <property type="match status" value="1"/>
</dbReference>
<dbReference type="GO" id="GO:0004638">
    <property type="term" value="F:phosphoribosylaminoimidazole carboxylase activity"/>
    <property type="evidence" value="ECO:0007669"/>
    <property type="project" value="UniProtKB-EC"/>
</dbReference>
<name>A0A9N9YV63_9HYPO</name>
<feature type="compositionally biased region" description="Low complexity" evidence="12">
    <location>
        <begin position="428"/>
        <end position="437"/>
    </location>
</feature>
<dbReference type="Pfam" id="PF22660">
    <property type="entry name" value="RS_preATP-grasp-like"/>
    <property type="match status" value="1"/>
</dbReference>
<evidence type="ECO:0000313" key="15">
    <source>
        <dbReference type="Proteomes" id="UP000775872"/>
    </source>
</evidence>
<comment type="similarity">
    <text evidence="3">In the C-terminal section; belongs to the AIR carboxylase family. Class I subfamily.</text>
</comment>
<dbReference type="Proteomes" id="UP000775872">
    <property type="component" value="Unassembled WGS sequence"/>
</dbReference>
<dbReference type="GO" id="GO:0005524">
    <property type="term" value="F:ATP binding"/>
    <property type="evidence" value="ECO:0007669"/>
    <property type="project" value="UniProtKB-UniRule"/>
</dbReference>
<dbReference type="AlphaFoldDB" id="A0A9N9YV63"/>
<reference evidence="15" key="1">
    <citation type="submission" date="2019-06" db="EMBL/GenBank/DDBJ databases">
        <authorList>
            <person name="Broberg M."/>
        </authorList>
    </citation>
    <scope>NUCLEOTIDE SEQUENCE [LARGE SCALE GENOMIC DNA]</scope>
</reference>
<comment type="pathway">
    <text evidence="2">Purine metabolism; IMP biosynthesis via de novo pathway; 5-amino-1-(5-phospho-D-ribosyl)imidazole-4-carboxylate from 5-amino-1-(5-phospho-D-ribosyl)imidazole (carboxylase route): step 1/1.</text>
</comment>
<dbReference type="EMBL" id="CABFOC020000002">
    <property type="protein sequence ID" value="CAH0037971.1"/>
    <property type="molecule type" value="Genomic_DNA"/>
</dbReference>
<dbReference type="PROSITE" id="PS50975">
    <property type="entry name" value="ATP_GRASP"/>
    <property type="match status" value="1"/>
</dbReference>